<evidence type="ECO:0000313" key="2">
    <source>
        <dbReference type="Proteomes" id="UP000013966"/>
    </source>
</evidence>
<reference evidence="1 2" key="2">
    <citation type="journal article" date="2018" name="Int. J. Syst. Evol. Microbiol.">
        <title>Burkholderia insecticola sp. nov., a gut symbiotic bacterium of the bean bug Riptortus pedestris.</title>
        <authorList>
            <person name="Takeshita K."/>
            <person name="Tamaki H."/>
            <person name="Ohbayashi T."/>
            <person name="Meng X.-Y."/>
            <person name="Sone T."/>
            <person name="Mitani Y."/>
            <person name="Peeters C."/>
            <person name="Kikuchi Y."/>
            <person name="Vandamme P."/>
        </authorList>
    </citation>
    <scope>NUCLEOTIDE SEQUENCE [LARGE SCALE GENOMIC DNA]</scope>
    <source>
        <strain evidence="1">RPE64</strain>
        <plasmid evidence="1 2">p2</plasmid>
    </source>
</reference>
<sequence length="59" mass="6763">MRNSHLTIGRTESVDRIRFFSILASALVRVLVMRARQSRALVFDPAPSREVEFRSCAEI</sequence>
<dbReference type="Proteomes" id="UP000013966">
    <property type="component" value="Plasmid p2"/>
</dbReference>
<reference evidence="1 2" key="1">
    <citation type="journal article" date="2013" name="Genome Announc.">
        <title>Complete Genome Sequence of Burkholderia sp. Strain RPE64, Bacterial Symbiont of the Bean Bug Riptortus pedestris.</title>
        <authorList>
            <person name="Shibata T.F."/>
            <person name="Maeda T."/>
            <person name="Nikoh N."/>
            <person name="Yamaguchi K."/>
            <person name="Oshima K."/>
            <person name="Hattori M."/>
            <person name="Nishiyama T."/>
            <person name="Hasebe M."/>
            <person name="Fukatsu T."/>
            <person name="Kikuchi Y."/>
            <person name="Shigenobu S."/>
        </authorList>
    </citation>
    <scope>NUCLEOTIDE SEQUENCE [LARGE SCALE GENOMIC DNA]</scope>
    <source>
        <plasmid evidence="1 2">p2</plasmid>
    </source>
</reference>
<dbReference type="KEGG" id="buo:BRPE64_ECDS03150"/>
<organism evidence="1 2">
    <name type="scientific">Caballeronia insecticola</name>
    <dbReference type="NCBI Taxonomy" id="758793"/>
    <lineage>
        <taxon>Bacteria</taxon>
        <taxon>Pseudomonadati</taxon>
        <taxon>Pseudomonadota</taxon>
        <taxon>Betaproteobacteria</taxon>
        <taxon>Burkholderiales</taxon>
        <taxon>Burkholderiaceae</taxon>
        <taxon>Caballeronia</taxon>
    </lineage>
</organism>
<keyword evidence="1" id="KW-0614">Plasmid</keyword>
<accession>A0A060PHF1</accession>
<dbReference type="EMBL" id="AP013062">
    <property type="protein sequence ID" value="BAO94197.1"/>
    <property type="molecule type" value="Genomic_DNA"/>
</dbReference>
<gene>
    <name evidence="1" type="ORF">BRPE64_ECDS03150</name>
</gene>
<proteinExistence type="predicted"/>
<name>A0A060PHF1_9BURK</name>
<protein>
    <submittedName>
        <fullName evidence="1">Uncharacterized protein</fullName>
    </submittedName>
</protein>
<evidence type="ECO:0000313" key="1">
    <source>
        <dbReference type="EMBL" id="BAO94197.1"/>
    </source>
</evidence>
<dbReference type="AlphaFoldDB" id="A0A060PHF1"/>
<keyword evidence="2" id="KW-1185">Reference proteome</keyword>
<geneLocation type="plasmid" evidence="1 2">
    <name>p2</name>
</geneLocation>
<dbReference type="HOGENOM" id="CLU_2951374_0_0_4"/>